<dbReference type="EMBL" id="VXDD01000003">
    <property type="protein sequence ID" value="KAB0301858.1"/>
    <property type="molecule type" value="Genomic_DNA"/>
</dbReference>
<sequence length="190" mass="21481">MDKLKMDVGIPEGMTISSSFDGMKIERRWFSNQTLFMTVFVVVWDSFLFYWYSNALSSGGFTKENAVTLAFPLIHLAIGVFLTYYVIACYLNKTTVSVSHSFVESKISPVPFGFKKLIPSSSIEQVYCKDVVKKSKDGSSVTFEVRVILKDRKNIRLVSGLELSEQALFLEHEIESYLGIKDVEVKGELS</sequence>
<accession>A0A5N3S4T6</accession>
<feature type="transmembrane region" description="Helical" evidence="1">
    <location>
        <begin position="73"/>
        <end position="91"/>
    </location>
</feature>
<protein>
    <submittedName>
        <fullName evidence="2">Uncharacterized protein</fullName>
    </submittedName>
</protein>
<evidence type="ECO:0000313" key="3">
    <source>
        <dbReference type="Proteomes" id="UP000326687"/>
    </source>
</evidence>
<gene>
    <name evidence="2" type="ORF">F2Z80_22785</name>
</gene>
<keyword evidence="1" id="KW-1133">Transmembrane helix</keyword>
<keyword evidence="1" id="KW-0472">Membrane</keyword>
<feature type="transmembrane region" description="Helical" evidence="1">
    <location>
        <begin position="34"/>
        <end position="53"/>
    </location>
</feature>
<proteinExistence type="predicted"/>
<dbReference type="Proteomes" id="UP000326687">
    <property type="component" value="Unassembled WGS sequence"/>
</dbReference>
<name>A0A5N3S4T6_9VIBR</name>
<dbReference type="AlphaFoldDB" id="A0A5N3S4T6"/>
<comment type="caution">
    <text evidence="2">The sequence shown here is derived from an EMBL/GenBank/DDBJ whole genome shotgun (WGS) entry which is preliminary data.</text>
</comment>
<evidence type="ECO:0000313" key="2">
    <source>
        <dbReference type="EMBL" id="KAB0301858.1"/>
    </source>
</evidence>
<evidence type="ECO:0000256" key="1">
    <source>
        <dbReference type="SAM" id="Phobius"/>
    </source>
</evidence>
<dbReference type="RefSeq" id="WP_150897346.1">
    <property type="nucleotide sequence ID" value="NZ_VXDD01000003.1"/>
</dbReference>
<organism evidence="2 3">
    <name type="scientific">Vibrio fortis</name>
    <dbReference type="NCBI Taxonomy" id="212667"/>
    <lineage>
        <taxon>Bacteria</taxon>
        <taxon>Pseudomonadati</taxon>
        <taxon>Pseudomonadota</taxon>
        <taxon>Gammaproteobacteria</taxon>
        <taxon>Vibrionales</taxon>
        <taxon>Vibrionaceae</taxon>
        <taxon>Vibrio</taxon>
    </lineage>
</organism>
<keyword evidence="1" id="KW-0812">Transmembrane</keyword>
<reference evidence="2 3" key="1">
    <citation type="submission" date="2019-09" db="EMBL/GenBank/DDBJ databases">
        <title>Vibrio Fortis S7-72.</title>
        <authorList>
            <person name="Das S.K."/>
        </authorList>
    </citation>
    <scope>NUCLEOTIDE SEQUENCE [LARGE SCALE GENOMIC DNA]</scope>
    <source>
        <strain evidence="2 3">S7-72</strain>
    </source>
</reference>